<dbReference type="Ensembl" id="ENSSANT00000061379.1">
    <property type="protein sequence ID" value="ENSSANP00000057677.1"/>
    <property type="gene ID" value="ENSSANG00000028900.1"/>
</dbReference>
<keyword evidence="3" id="KW-1185">Reference proteome</keyword>
<dbReference type="InterPro" id="IPR016186">
    <property type="entry name" value="C-type_lectin-like/link_sf"/>
</dbReference>
<dbReference type="InterPro" id="IPR016187">
    <property type="entry name" value="CTDL_fold"/>
</dbReference>
<dbReference type="PROSITE" id="PS50041">
    <property type="entry name" value="C_TYPE_LECTIN_2"/>
    <property type="match status" value="1"/>
</dbReference>
<sequence>NIIFTVWEWPIFCVYNNTFKDCRSFTGMCISSAISKQFVFVKEAKTFSDAQMYCGRFHGDLASVEDAADSSRLQAAVSGITDPSAWIGLKRGEPDWFWSLSDSTFYGEGEAEYRCWKNGQLDNAGGSENCGAVDDAGEFWDVSCASRYTFICYNGEDTVSSRTVCASVSISLYASPTI</sequence>
<dbReference type="PANTHER" id="PTHR45784:SF3">
    <property type="entry name" value="C-TYPE LECTIN DOMAIN FAMILY 4 MEMBER K-LIKE-RELATED"/>
    <property type="match status" value="1"/>
</dbReference>
<accession>A0A671PJJ6</accession>
<reference evidence="2" key="1">
    <citation type="submission" date="2025-05" db="UniProtKB">
        <authorList>
            <consortium name="Ensembl"/>
        </authorList>
    </citation>
    <scope>IDENTIFICATION</scope>
</reference>
<protein>
    <recommendedName>
        <fullName evidence="1">C-type lectin domain-containing protein</fullName>
    </recommendedName>
</protein>
<dbReference type="InterPro" id="IPR001304">
    <property type="entry name" value="C-type_lectin-like"/>
</dbReference>
<organism evidence="2 3">
    <name type="scientific">Sinocyclocheilus anshuiensis</name>
    <dbReference type="NCBI Taxonomy" id="1608454"/>
    <lineage>
        <taxon>Eukaryota</taxon>
        <taxon>Metazoa</taxon>
        <taxon>Chordata</taxon>
        <taxon>Craniata</taxon>
        <taxon>Vertebrata</taxon>
        <taxon>Euteleostomi</taxon>
        <taxon>Actinopterygii</taxon>
        <taxon>Neopterygii</taxon>
        <taxon>Teleostei</taxon>
        <taxon>Ostariophysi</taxon>
        <taxon>Cypriniformes</taxon>
        <taxon>Cyprinidae</taxon>
        <taxon>Cyprininae</taxon>
        <taxon>Sinocyclocheilus</taxon>
    </lineage>
</organism>
<dbReference type="PANTHER" id="PTHR45784">
    <property type="entry name" value="C-TYPE LECTIN DOMAIN FAMILY 20 MEMBER A-RELATED"/>
    <property type="match status" value="1"/>
</dbReference>
<dbReference type="Pfam" id="PF00059">
    <property type="entry name" value="Lectin_C"/>
    <property type="match status" value="1"/>
</dbReference>
<dbReference type="Ensembl" id="ENSSANT00000061382.1">
    <property type="protein sequence ID" value="ENSSANP00000057680.1"/>
    <property type="gene ID" value="ENSSANG00000028901.1"/>
</dbReference>
<name>A0A671PJJ6_9TELE</name>
<dbReference type="SUPFAM" id="SSF56436">
    <property type="entry name" value="C-type lectin-like"/>
    <property type="match status" value="1"/>
</dbReference>
<feature type="domain" description="C-type lectin" evidence="1">
    <location>
        <begin position="38"/>
        <end position="153"/>
    </location>
</feature>
<proteinExistence type="predicted"/>
<dbReference type="SMART" id="SM00034">
    <property type="entry name" value="CLECT"/>
    <property type="match status" value="1"/>
</dbReference>
<dbReference type="Proteomes" id="UP000472260">
    <property type="component" value="Unassembled WGS sequence"/>
</dbReference>
<evidence type="ECO:0000259" key="1">
    <source>
        <dbReference type="PROSITE" id="PS50041"/>
    </source>
</evidence>
<dbReference type="Gene3D" id="3.10.100.10">
    <property type="entry name" value="Mannose-Binding Protein A, subunit A"/>
    <property type="match status" value="1"/>
</dbReference>
<evidence type="ECO:0000313" key="2">
    <source>
        <dbReference type="Ensembl" id="ENSSANP00000057680.1"/>
    </source>
</evidence>
<dbReference type="AlphaFoldDB" id="A0A671PJJ6"/>
<evidence type="ECO:0000313" key="3">
    <source>
        <dbReference type="Proteomes" id="UP000472260"/>
    </source>
</evidence>